<feature type="domain" description="DUF4178" evidence="2">
    <location>
        <begin position="289"/>
        <end position="416"/>
    </location>
</feature>
<dbReference type="AlphaFoldDB" id="A0A1T4YPP7"/>
<dbReference type="STRING" id="48467.SAMN02745166_03904"/>
<feature type="transmembrane region" description="Helical" evidence="1">
    <location>
        <begin position="456"/>
        <end position="476"/>
    </location>
</feature>
<dbReference type="RefSeq" id="WP_078815057.1">
    <property type="nucleotide sequence ID" value="NZ_FUYE01000015.1"/>
</dbReference>
<accession>A0A1T4YPP7</accession>
<keyword evidence="1" id="KW-0812">Transmembrane</keyword>
<feature type="transmembrane region" description="Helical" evidence="1">
    <location>
        <begin position="594"/>
        <end position="615"/>
    </location>
</feature>
<protein>
    <recommendedName>
        <fullName evidence="2">DUF4178 domain-containing protein</fullName>
    </recommendedName>
</protein>
<evidence type="ECO:0000259" key="2">
    <source>
        <dbReference type="Pfam" id="PF13785"/>
    </source>
</evidence>
<dbReference type="OrthoDB" id="228033at2"/>
<evidence type="ECO:0000313" key="3">
    <source>
        <dbReference type="EMBL" id="SKB03752.1"/>
    </source>
</evidence>
<evidence type="ECO:0000256" key="1">
    <source>
        <dbReference type="SAM" id="Phobius"/>
    </source>
</evidence>
<keyword evidence="1" id="KW-0472">Membrane</keyword>
<evidence type="ECO:0000313" key="4">
    <source>
        <dbReference type="Proteomes" id="UP000190774"/>
    </source>
</evidence>
<proteinExistence type="predicted"/>
<dbReference type="InterPro" id="IPR025235">
    <property type="entry name" value="DUF4178"/>
</dbReference>
<name>A0A1T4YPP7_9BACT</name>
<keyword evidence="4" id="KW-1185">Reference proteome</keyword>
<dbReference type="Pfam" id="PF13785">
    <property type="entry name" value="DUF4178"/>
    <property type="match status" value="2"/>
</dbReference>
<organism evidence="3 4">
    <name type="scientific">Prosthecobacter debontii</name>
    <dbReference type="NCBI Taxonomy" id="48467"/>
    <lineage>
        <taxon>Bacteria</taxon>
        <taxon>Pseudomonadati</taxon>
        <taxon>Verrucomicrobiota</taxon>
        <taxon>Verrucomicrobiia</taxon>
        <taxon>Verrucomicrobiales</taxon>
        <taxon>Verrucomicrobiaceae</taxon>
        <taxon>Prosthecobacter</taxon>
    </lineage>
</organism>
<sequence>METSTTAPAPASRRYECPQCGAPVEFRSSISISSICAHCRTVVVRRDFQVENYGQVAELPPDLSPLQIGTRGHWQGRAFTLIGRMRLHYGDGSWTEWCADFGQGTTGWIAEVMGFFMVSFPHSVKLPPFVDDTSKAGQRIKIHQEDWLITDVKEGRCIAAEGELPMVPPPGWKRTSIDLNGPQGQFGSIEVSSGDVEFYQGEYAEFADLNFTELRKVPGWDKEAEITRRQSEALNCPRCAAPVHLRAEGQSMSAVCGSCASILDASTPRLKEIGKVAQTTLRLQPLLEIGTRGLLKGELWEIVGFMRRKDRWSSWDEYLLFNPWLGFRFLVTFKGHWSLVRLLPGHVTDSEWQGRPFKLFAREEAITSDVLGEFYWRVKNGERALLTDFIAPPYILSKEEMDGLNEITWSGGEYLPHTEVQAAFAKAGRTFPSPDGPYLNEPNPHRQRLSEIRTPAVFTVIAYIVIQILFMGWGTVKEVSHVGATYQGATPGDAMVTETFKLEGSSAPVHITATGLLPSDKYLGLKGSLVAAESQQTYPVAFPLANYTTAPDGSRQRVTLASIPSGDYYLRVTPDASSDLTQANVTFTIERGGLFWSNFWIGLGLIALWPGWLILRSISFEKRRWMESDFNPYSSD</sequence>
<feature type="domain" description="DUF4178" evidence="2">
    <location>
        <begin position="67"/>
        <end position="204"/>
    </location>
</feature>
<gene>
    <name evidence="3" type="ORF">SAMN02745166_03904</name>
</gene>
<dbReference type="EMBL" id="FUYE01000015">
    <property type="protein sequence ID" value="SKB03752.1"/>
    <property type="molecule type" value="Genomic_DNA"/>
</dbReference>
<keyword evidence="1" id="KW-1133">Transmembrane helix</keyword>
<dbReference type="Proteomes" id="UP000190774">
    <property type="component" value="Unassembled WGS sequence"/>
</dbReference>
<reference evidence="4" key="1">
    <citation type="submission" date="2017-02" db="EMBL/GenBank/DDBJ databases">
        <authorList>
            <person name="Varghese N."/>
            <person name="Submissions S."/>
        </authorList>
    </citation>
    <scope>NUCLEOTIDE SEQUENCE [LARGE SCALE GENOMIC DNA]</scope>
    <source>
        <strain evidence="4">ATCC 700200</strain>
    </source>
</reference>